<dbReference type="EMBL" id="JBEOKT010000005">
    <property type="protein sequence ID" value="MER2997371.1"/>
    <property type="molecule type" value="Genomic_DNA"/>
</dbReference>
<organism evidence="1 2">
    <name type="scientific">Pontibacter populi</name>
    <dbReference type="NCBI Taxonomy" id="890055"/>
    <lineage>
        <taxon>Bacteria</taxon>
        <taxon>Pseudomonadati</taxon>
        <taxon>Bacteroidota</taxon>
        <taxon>Cytophagia</taxon>
        <taxon>Cytophagales</taxon>
        <taxon>Hymenobacteraceae</taxon>
        <taxon>Pontibacter</taxon>
    </lineage>
</organism>
<name>A0ABV1RSK6_9BACT</name>
<sequence length="150" mass="17213">MVWYGTDNRDFGSVYVESEDKLIYYDDISRTKGIGVPITVDYVLFYPLKKLQFYGTAMLTPMYSKTFAEKSETRDGVKTITYSAEATGINTFITAGLGIAYPISQRFDTYLNYYLISRNFNKGLQPRDQYPYQGSLALGINYNFNLKRGK</sequence>
<accession>A0ABV1RSK6</accession>
<evidence type="ECO:0008006" key="3">
    <source>
        <dbReference type="Google" id="ProtNLM"/>
    </source>
</evidence>
<keyword evidence="2" id="KW-1185">Reference proteome</keyword>
<dbReference type="RefSeq" id="WP_350411764.1">
    <property type="nucleotide sequence ID" value="NZ_JBEOKT010000005.1"/>
</dbReference>
<dbReference type="Proteomes" id="UP001476807">
    <property type="component" value="Unassembled WGS sequence"/>
</dbReference>
<reference evidence="1 2" key="1">
    <citation type="submission" date="2024-06" db="EMBL/GenBank/DDBJ databases">
        <title>Pontibacter populi HYL7-15.</title>
        <authorList>
            <person name="Kim M.K."/>
        </authorList>
    </citation>
    <scope>NUCLEOTIDE SEQUENCE [LARGE SCALE GENOMIC DNA]</scope>
    <source>
        <strain evidence="1 2">HYL7-15</strain>
    </source>
</reference>
<protein>
    <recommendedName>
        <fullName evidence="3">Outer membrane protein beta-barrel domain-containing protein</fullName>
    </recommendedName>
</protein>
<gene>
    <name evidence="1" type="ORF">ABS362_07420</name>
</gene>
<proteinExistence type="predicted"/>
<comment type="caution">
    <text evidence="1">The sequence shown here is derived from an EMBL/GenBank/DDBJ whole genome shotgun (WGS) entry which is preliminary data.</text>
</comment>
<evidence type="ECO:0000313" key="2">
    <source>
        <dbReference type="Proteomes" id="UP001476807"/>
    </source>
</evidence>
<evidence type="ECO:0000313" key="1">
    <source>
        <dbReference type="EMBL" id="MER2997371.1"/>
    </source>
</evidence>